<accession>A0ABT2AP24</accession>
<dbReference type="RefSeq" id="WP_258828982.1">
    <property type="nucleotide sequence ID" value="NZ_JANUHA010000012.1"/>
</dbReference>
<organism evidence="3 4">
    <name type="scientific">Massilia agri</name>
    <dbReference type="NCBI Taxonomy" id="1886785"/>
    <lineage>
        <taxon>Bacteria</taxon>
        <taxon>Pseudomonadati</taxon>
        <taxon>Pseudomonadota</taxon>
        <taxon>Betaproteobacteria</taxon>
        <taxon>Burkholderiales</taxon>
        <taxon>Oxalobacteraceae</taxon>
        <taxon>Telluria group</taxon>
        <taxon>Massilia</taxon>
    </lineage>
</organism>
<dbReference type="InterPro" id="IPR036366">
    <property type="entry name" value="PGBDSf"/>
</dbReference>
<keyword evidence="4" id="KW-1185">Reference proteome</keyword>
<dbReference type="InterPro" id="IPR002477">
    <property type="entry name" value="Peptidoglycan-bd-like"/>
</dbReference>
<keyword evidence="1" id="KW-0732">Signal</keyword>
<sequence length="202" mass="22093">MQARLKKPVVHLLVAASLCAPVLAQATSARGEFGVKGIGASDCATAVREYKGGTPNAMMYGGWLYGYLTAVNQATPDTFDLATWQDLNTLTNFVIEYCQKNPRTSFAQAVFNLTAALKPMRLTAASQPVRFTHNNKPFVMYGDVIKRMGEALKHKGYYKGTLPAQPAFTGEMARAVSRFQASNQLPATGEPDQFTLFKLFGR</sequence>
<dbReference type="Proteomes" id="UP001206572">
    <property type="component" value="Unassembled WGS sequence"/>
</dbReference>
<protein>
    <submittedName>
        <fullName evidence="3">Peptidoglycan-binding protein</fullName>
    </submittedName>
</protein>
<dbReference type="SUPFAM" id="SSF47090">
    <property type="entry name" value="PGBD-like"/>
    <property type="match status" value="1"/>
</dbReference>
<proteinExistence type="predicted"/>
<dbReference type="EMBL" id="JANUHA010000012">
    <property type="protein sequence ID" value="MCS0597964.1"/>
    <property type="molecule type" value="Genomic_DNA"/>
</dbReference>
<dbReference type="Pfam" id="PF01471">
    <property type="entry name" value="PG_binding_1"/>
    <property type="match status" value="1"/>
</dbReference>
<dbReference type="Gene3D" id="1.10.101.10">
    <property type="entry name" value="PGBD-like superfamily/PGBD"/>
    <property type="match status" value="1"/>
</dbReference>
<evidence type="ECO:0000256" key="1">
    <source>
        <dbReference type="SAM" id="SignalP"/>
    </source>
</evidence>
<evidence type="ECO:0000259" key="2">
    <source>
        <dbReference type="Pfam" id="PF01471"/>
    </source>
</evidence>
<evidence type="ECO:0000313" key="4">
    <source>
        <dbReference type="Proteomes" id="UP001206572"/>
    </source>
</evidence>
<comment type="caution">
    <text evidence="3">The sequence shown here is derived from an EMBL/GenBank/DDBJ whole genome shotgun (WGS) entry which is preliminary data.</text>
</comment>
<evidence type="ECO:0000313" key="3">
    <source>
        <dbReference type="EMBL" id="MCS0597964.1"/>
    </source>
</evidence>
<reference evidence="3 4" key="1">
    <citation type="submission" date="2022-08" db="EMBL/GenBank/DDBJ databases">
        <title>Reclassification of Massilia species as members of the genera Telluria, Duganella, Pseudoduganella, Mokoshia gen. nov. and Zemynaea gen. nov. using orthogonal and non-orthogonal genome-based approaches.</title>
        <authorList>
            <person name="Bowman J.P."/>
        </authorList>
    </citation>
    <scope>NUCLEOTIDE SEQUENCE [LARGE SCALE GENOMIC DNA]</scope>
    <source>
        <strain evidence="3 4">JCM 31661</strain>
    </source>
</reference>
<dbReference type="InterPro" id="IPR036365">
    <property type="entry name" value="PGBD-like_sf"/>
</dbReference>
<feature type="chain" id="PRO_5045287753" evidence="1">
    <location>
        <begin position="27"/>
        <end position="202"/>
    </location>
</feature>
<feature type="signal peptide" evidence="1">
    <location>
        <begin position="1"/>
        <end position="26"/>
    </location>
</feature>
<feature type="domain" description="Peptidoglycan binding-like" evidence="2">
    <location>
        <begin position="145"/>
        <end position="196"/>
    </location>
</feature>
<name>A0ABT2AP24_9BURK</name>
<gene>
    <name evidence="3" type="ORF">NX780_16570</name>
</gene>